<accession>A0AAV6ISP5</accession>
<evidence type="ECO:0000256" key="3">
    <source>
        <dbReference type="ARBA" id="ARBA00022692"/>
    </source>
</evidence>
<keyword evidence="11" id="KW-1185">Reference proteome</keyword>
<feature type="compositionally biased region" description="Acidic residues" evidence="7">
    <location>
        <begin position="624"/>
        <end position="635"/>
    </location>
</feature>
<comment type="subcellular location">
    <subcellularLocation>
        <location evidence="1">Membrane</location>
        <topology evidence="1">Single-pass membrane protein</topology>
    </subcellularLocation>
</comment>
<dbReference type="GO" id="GO:0016020">
    <property type="term" value="C:membrane"/>
    <property type="evidence" value="ECO:0007669"/>
    <property type="project" value="UniProtKB-SubCell"/>
</dbReference>
<dbReference type="GO" id="GO:0050614">
    <property type="term" value="F:Delta24-sterol reductase activity"/>
    <property type="evidence" value="ECO:0007669"/>
    <property type="project" value="UniProtKB-EC"/>
</dbReference>
<dbReference type="SUPFAM" id="SSF56176">
    <property type="entry name" value="FAD-binding/transporter-associated domain-like"/>
    <property type="match status" value="1"/>
</dbReference>
<dbReference type="InterPro" id="IPR006094">
    <property type="entry name" value="Oxid_FAD_bind_N"/>
</dbReference>
<dbReference type="PANTHER" id="PTHR10801:SF0">
    <property type="entry name" value="DELTA(24)-STEROL REDUCTASE"/>
    <property type="match status" value="1"/>
</dbReference>
<sequence length="635" mass="73295">MRYIFYFEGAYKSPESHQTSITANINNKQLVQLLAEILTLMAVMNKKISTIITDVVQASSFDTMSDLAAPLRPKRKKVWVDYFVQFRWILVIFVVLPISWTLYFLTYLGDVKSERKSFKQRQKEHEENVKKVVARLKQRNASKDGLVCTARKPWIAVGMRNVDYKRARHFEVDLSAFRNIIEIDKERMIARVEPLVNMGQITRVTVPMNLALAVVAELDDLTVGGLINGYGIEGSSHIYGLFSDTVVAYEIVLADGRVVRATKDNEFSDLFYTIPWSQGTLGLLVCAEIKLIPIKEYMKLTYKPAVGNLKDLAQAYVDSFTPRDGDQDNPEKVPDFVEGMVYSATEGVFMTGRYASKEEAKKKGNVINSVGWWFKPWFYQHAQTALKKGEFVEYIPTREYYHRHTRCLYWEGKLILPFGDQFWFRFLLGCMMPPKVSLLKATQGEAIRNYYHEMHVIQDMLIPLYKVGDALDFIHKEMEVYPLWLCPHKLFKFPYKTMIYPEAGFELHRRQGDTSYAQMYTDVGVYYAPGPVLRGEVFDGAGAVRTMESWLIENHGYQPQYAVSELDEKSFWRMFDAGLYENCRKKYGAVGTFMSVYYKSKKGRKTEKEVQEAEQAHLETPIAEVDDDEDDQPAD</sequence>
<evidence type="ECO:0000256" key="6">
    <source>
        <dbReference type="ARBA" id="ARBA00023136"/>
    </source>
</evidence>
<dbReference type="GO" id="GO:0008202">
    <property type="term" value="P:steroid metabolic process"/>
    <property type="evidence" value="ECO:0007669"/>
    <property type="project" value="TreeGrafter"/>
</dbReference>
<dbReference type="InterPro" id="IPR016166">
    <property type="entry name" value="FAD-bd_PCMH"/>
</dbReference>
<keyword evidence="3 8" id="KW-0812">Transmembrane</keyword>
<dbReference type="FunFam" id="3.30.465.10:FF:000077">
    <property type="entry name" value="delta(24)-sterol reductase"/>
    <property type="match status" value="1"/>
</dbReference>
<dbReference type="InterPro" id="IPR040165">
    <property type="entry name" value="Diminuto-like"/>
</dbReference>
<dbReference type="GO" id="GO:0071949">
    <property type="term" value="F:FAD binding"/>
    <property type="evidence" value="ECO:0007669"/>
    <property type="project" value="InterPro"/>
</dbReference>
<organism evidence="10 11">
    <name type="scientific">Rhododendron griersonianum</name>
    <dbReference type="NCBI Taxonomy" id="479676"/>
    <lineage>
        <taxon>Eukaryota</taxon>
        <taxon>Viridiplantae</taxon>
        <taxon>Streptophyta</taxon>
        <taxon>Embryophyta</taxon>
        <taxon>Tracheophyta</taxon>
        <taxon>Spermatophyta</taxon>
        <taxon>Magnoliopsida</taxon>
        <taxon>eudicotyledons</taxon>
        <taxon>Gunneridae</taxon>
        <taxon>Pentapetalae</taxon>
        <taxon>asterids</taxon>
        <taxon>Ericales</taxon>
        <taxon>Ericaceae</taxon>
        <taxon>Ericoideae</taxon>
        <taxon>Rhodoreae</taxon>
        <taxon>Rhododendron</taxon>
    </lineage>
</organism>
<evidence type="ECO:0000313" key="10">
    <source>
        <dbReference type="EMBL" id="KAG5531728.1"/>
    </source>
</evidence>
<gene>
    <name evidence="10" type="ORF">RHGRI_026373</name>
</gene>
<dbReference type="InterPro" id="IPR036318">
    <property type="entry name" value="FAD-bd_PCMH-like_sf"/>
</dbReference>
<dbReference type="GO" id="GO:0005737">
    <property type="term" value="C:cytoplasm"/>
    <property type="evidence" value="ECO:0007669"/>
    <property type="project" value="TreeGrafter"/>
</dbReference>
<evidence type="ECO:0000256" key="2">
    <source>
        <dbReference type="ARBA" id="ARBA00012405"/>
    </source>
</evidence>
<keyword evidence="5" id="KW-0560">Oxidoreductase</keyword>
<dbReference type="Proteomes" id="UP000823749">
    <property type="component" value="Chromosome 9"/>
</dbReference>
<evidence type="ECO:0000256" key="1">
    <source>
        <dbReference type="ARBA" id="ARBA00004167"/>
    </source>
</evidence>
<dbReference type="EMBL" id="JACTNZ010000009">
    <property type="protein sequence ID" value="KAG5531728.1"/>
    <property type="molecule type" value="Genomic_DNA"/>
</dbReference>
<dbReference type="PROSITE" id="PS51387">
    <property type="entry name" value="FAD_PCMH"/>
    <property type="match status" value="1"/>
</dbReference>
<evidence type="ECO:0000256" key="7">
    <source>
        <dbReference type="SAM" id="MobiDB-lite"/>
    </source>
</evidence>
<dbReference type="EC" id="1.3.1.72" evidence="2"/>
<reference evidence="10" key="1">
    <citation type="submission" date="2020-08" db="EMBL/GenBank/DDBJ databases">
        <title>Plant Genome Project.</title>
        <authorList>
            <person name="Zhang R.-G."/>
        </authorList>
    </citation>
    <scope>NUCLEOTIDE SEQUENCE</scope>
    <source>
        <strain evidence="10">WSP0</strain>
        <tissue evidence="10">Leaf</tissue>
    </source>
</reference>
<keyword evidence="4 8" id="KW-1133">Transmembrane helix</keyword>
<name>A0AAV6ISP5_9ERIC</name>
<feature type="region of interest" description="Disordered" evidence="7">
    <location>
        <begin position="602"/>
        <end position="635"/>
    </location>
</feature>
<dbReference type="AlphaFoldDB" id="A0AAV6ISP5"/>
<keyword evidence="6 8" id="KW-0472">Membrane</keyword>
<feature type="transmembrane region" description="Helical" evidence="8">
    <location>
        <begin position="86"/>
        <end position="109"/>
    </location>
</feature>
<dbReference type="Pfam" id="PF01565">
    <property type="entry name" value="FAD_binding_4"/>
    <property type="match status" value="1"/>
</dbReference>
<protein>
    <recommendedName>
        <fullName evidence="2">Delta(24)-sterol reductase</fullName>
        <ecNumber evidence="2">1.3.1.72</ecNumber>
    </recommendedName>
</protein>
<feature type="compositionally biased region" description="Basic and acidic residues" evidence="7">
    <location>
        <begin position="606"/>
        <end position="617"/>
    </location>
</feature>
<dbReference type="InterPro" id="IPR016169">
    <property type="entry name" value="FAD-bd_PCMH_sub2"/>
</dbReference>
<comment type="caution">
    <text evidence="10">The sequence shown here is derived from an EMBL/GenBank/DDBJ whole genome shotgun (WGS) entry which is preliminary data.</text>
</comment>
<feature type="domain" description="FAD-binding PCMH-type" evidence="9">
    <location>
        <begin position="111"/>
        <end position="294"/>
    </location>
</feature>
<proteinExistence type="predicted"/>
<evidence type="ECO:0000256" key="4">
    <source>
        <dbReference type="ARBA" id="ARBA00022989"/>
    </source>
</evidence>
<evidence type="ECO:0000313" key="11">
    <source>
        <dbReference type="Proteomes" id="UP000823749"/>
    </source>
</evidence>
<dbReference type="PANTHER" id="PTHR10801">
    <property type="entry name" value="24-DEHYDROCHOLESTEROL REDUCTASE"/>
    <property type="match status" value="1"/>
</dbReference>
<evidence type="ECO:0000256" key="8">
    <source>
        <dbReference type="SAM" id="Phobius"/>
    </source>
</evidence>
<dbReference type="Gene3D" id="3.30.465.10">
    <property type="match status" value="1"/>
</dbReference>
<evidence type="ECO:0000259" key="9">
    <source>
        <dbReference type="PROSITE" id="PS51387"/>
    </source>
</evidence>
<evidence type="ECO:0000256" key="5">
    <source>
        <dbReference type="ARBA" id="ARBA00023002"/>
    </source>
</evidence>